<proteinExistence type="predicted"/>
<evidence type="ECO:0000313" key="3">
    <source>
        <dbReference type="Proteomes" id="UP000218332"/>
    </source>
</evidence>
<evidence type="ECO:0000313" key="1">
    <source>
        <dbReference type="EMBL" id="PAV26331.1"/>
    </source>
</evidence>
<dbReference type="OrthoDB" id="5895647at2"/>
<dbReference type="InterPro" id="IPR019657">
    <property type="entry name" value="ComFB"/>
</dbReference>
<reference evidence="1 3" key="1">
    <citation type="submission" date="2017-07" db="EMBL/GenBank/DDBJ databases">
        <title>Tamlnaduibacter salinus (Mi-7) genome sequencing.</title>
        <authorList>
            <person name="Verma A."/>
            <person name="Krishnamurthi S."/>
        </authorList>
    </citation>
    <scope>NUCLEOTIDE SEQUENCE [LARGE SCALE GENOMIC DNA]</scope>
    <source>
        <strain evidence="1 3">Mi-7</strain>
    </source>
</reference>
<accession>A0A2A2I2T2</accession>
<reference evidence="2 4" key="2">
    <citation type="submission" date="2018-04" db="EMBL/GenBank/DDBJ databases">
        <title>Genomic Encyclopedia of Type Strains, Phase IV (KMG-IV): sequencing the most valuable type-strain genomes for metagenomic binning, comparative biology and taxonomic classification.</title>
        <authorList>
            <person name="Goeker M."/>
        </authorList>
    </citation>
    <scope>NUCLEOTIDE SEQUENCE [LARGE SCALE GENOMIC DNA]</scope>
    <source>
        <strain evidence="2 4">DSM 28688</strain>
    </source>
</reference>
<sequence>MSLRDGIDNFYERLVADEVDRQREPGDEPDFLEDVMCVSLNALPPRYYRHSIDMMFYLSAMEMAEMEERVSRAVTDAFAYVRGHTRSD</sequence>
<dbReference type="Proteomes" id="UP000218332">
    <property type="component" value="Unassembled WGS sequence"/>
</dbReference>
<dbReference type="EMBL" id="NMPM01000028">
    <property type="protein sequence ID" value="PAV26331.1"/>
    <property type="molecule type" value="Genomic_DNA"/>
</dbReference>
<name>A0A2A2I2T2_9GAMM</name>
<gene>
    <name evidence="2" type="ORF">C8D92_101519</name>
    <name evidence="1" type="ORF">CF392_06360</name>
</gene>
<organism evidence="1 3">
    <name type="scientific">Tamilnaduibacter salinus</name>
    <dbReference type="NCBI Taxonomy" id="1484056"/>
    <lineage>
        <taxon>Bacteria</taxon>
        <taxon>Pseudomonadati</taxon>
        <taxon>Pseudomonadota</taxon>
        <taxon>Gammaproteobacteria</taxon>
        <taxon>Pseudomonadales</taxon>
        <taxon>Marinobacteraceae</taxon>
        <taxon>Tamilnaduibacter</taxon>
    </lineage>
</organism>
<dbReference type="EMBL" id="QEKQ01000001">
    <property type="protein sequence ID" value="PVY79306.1"/>
    <property type="molecule type" value="Genomic_DNA"/>
</dbReference>
<dbReference type="RefSeq" id="WP_095610626.1">
    <property type="nucleotide sequence ID" value="NZ_NMPM01000028.1"/>
</dbReference>
<evidence type="ECO:0000313" key="2">
    <source>
        <dbReference type="EMBL" id="PVY79306.1"/>
    </source>
</evidence>
<keyword evidence="3" id="KW-1185">Reference proteome</keyword>
<protein>
    <submittedName>
        <fullName evidence="2">Late competence development protein ComFB</fullName>
    </submittedName>
</protein>
<evidence type="ECO:0000313" key="4">
    <source>
        <dbReference type="Proteomes" id="UP000245887"/>
    </source>
</evidence>
<dbReference type="Pfam" id="PF10719">
    <property type="entry name" value="ComFB"/>
    <property type="match status" value="1"/>
</dbReference>
<dbReference type="Proteomes" id="UP000245887">
    <property type="component" value="Unassembled WGS sequence"/>
</dbReference>
<comment type="caution">
    <text evidence="1">The sequence shown here is derived from an EMBL/GenBank/DDBJ whole genome shotgun (WGS) entry which is preliminary data.</text>
</comment>
<dbReference type="AlphaFoldDB" id="A0A2A2I2T2"/>